<feature type="transmembrane region" description="Helical" evidence="1">
    <location>
        <begin position="210"/>
        <end position="232"/>
    </location>
</feature>
<dbReference type="RefSeq" id="WP_032076926.1">
    <property type="nucleotide sequence ID" value="NZ_CP020953.1"/>
</dbReference>
<evidence type="ECO:0000313" key="2">
    <source>
        <dbReference type="EMBL" id="AWI05628.1"/>
    </source>
</evidence>
<dbReference type="Proteomes" id="UP000244910">
    <property type="component" value="Chromosome"/>
</dbReference>
<keyword evidence="1" id="KW-0812">Transmembrane</keyword>
<organism evidence="2 3">
    <name type="scientific">Clostridium drakei</name>
    <dbReference type="NCBI Taxonomy" id="332101"/>
    <lineage>
        <taxon>Bacteria</taxon>
        <taxon>Bacillati</taxon>
        <taxon>Bacillota</taxon>
        <taxon>Clostridia</taxon>
        <taxon>Eubacteriales</taxon>
        <taxon>Clostridiaceae</taxon>
        <taxon>Clostridium</taxon>
    </lineage>
</organism>
<gene>
    <name evidence="2" type="ORF">B9W14_14320</name>
</gene>
<keyword evidence="3" id="KW-1185">Reference proteome</keyword>
<protein>
    <submittedName>
        <fullName evidence="2">ABC transporter permease</fullName>
    </submittedName>
</protein>
<sequence>MILKYHLKQQSRIMFGLAATFMLIVLVFNLCNMVKEWYVMDSIIALLPVFFSGNIFSSEIENGTDFLIFTSRTPKYKILIQKYISTWVVSEIVLAGIYTSAVIMGFEKSFFGFIALMLYSTILSLIALLFSNITGKTLIGYGAALSLWSLEMMLNINWHESHPLLALNINLLEKSVQVWSNILFMTVLIVIFMILNLFLISKGEHLRKSLIYKGTSAVIIISLICLFSYNYFFSKMEFWKDNNWKVLQGENINLHYKNLDNKRGEELFRTCNAEAASLENMFHENICLSEFYTFNLKQKNSLEKSYMNNAYIMPIKSLKSFNNVDYEGEYWYESIGKILMEPIFKNVKNTKENEILKDAWENYIYSLYISPNIEGKLKENTMIVQPIYLTKEEYEKQLEEDLKSFKESEKEKHGLYSLDTISKVLLYKLDKENHENMIKLLKDIQHSERSVSYDDIENIIKKYYKSNSVDEVLKIYNEVKIYHQKYYNNRGVVEGD</sequence>
<keyword evidence="1" id="KW-0472">Membrane</keyword>
<feature type="transmembrane region" description="Helical" evidence="1">
    <location>
        <begin position="178"/>
        <end position="198"/>
    </location>
</feature>
<feature type="transmembrane region" description="Helical" evidence="1">
    <location>
        <begin position="84"/>
        <end position="104"/>
    </location>
</feature>
<reference evidence="3" key="1">
    <citation type="submission" date="2017-04" db="EMBL/GenBank/DDBJ databases">
        <authorList>
            <person name="Song Y."/>
            <person name="Cho B.-K."/>
        </authorList>
    </citation>
    <scope>NUCLEOTIDE SEQUENCE [LARGE SCALE GENOMIC DNA]</scope>
    <source>
        <strain evidence="3">SL1</strain>
    </source>
</reference>
<dbReference type="OrthoDB" id="1882665at2"/>
<accession>A0A2U8DSL1</accession>
<feature type="transmembrane region" description="Helical" evidence="1">
    <location>
        <begin position="110"/>
        <end position="131"/>
    </location>
</feature>
<evidence type="ECO:0000313" key="3">
    <source>
        <dbReference type="Proteomes" id="UP000244910"/>
    </source>
</evidence>
<dbReference type="AlphaFoldDB" id="A0A2U8DSL1"/>
<feature type="transmembrane region" description="Helical" evidence="1">
    <location>
        <begin position="37"/>
        <end position="56"/>
    </location>
</feature>
<name>A0A2U8DSL1_9CLOT</name>
<dbReference type="KEGG" id="cdrk:B9W14_14320"/>
<feature type="transmembrane region" description="Helical" evidence="1">
    <location>
        <begin position="12"/>
        <end position="31"/>
    </location>
</feature>
<keyword evidence="1" id="KW-1133">Transmembrane helix</keyword>
<proteinExistence type="predicted"/>
<dbReference type="EMBL" id="CP020953">
    <property type="protein sequence ID" value="AWI05628.1"/>
    <property type="molecule type" value="Genomic_DNA"/>
</dbReference>
<feature type="transmembrane region" description="Helical" evidence="1">
    <location>
        <begin position="138"/>
        <end position="158"/>
    </location>
</feature>
<evidence type="ECO:0000256" key="1">
    <source>
        <dbReference type="SAM" id="Phobius"/>
    </source>
</evidence>